<proteinExistence type="predicted"/>
<dbReference type="InterPro" id="IPR038116">
    <property type="entry name" value="TrpR-like_sf"/>
</dbReference>
<protein>
    <submittedName>
        <fullName evidence="1">Uncharacterized protein</fullName>
    </submittedName>
</protein>
<reference evidence="1" key="2">
    <citation type="submission" date="2020-09" db="EMBL/GenBank/DDBJ databases">
        <authorList>
            <person name="Sun Q."/>
            <person name="Ohkuma M."/>
        </authorList>
    </citation>
    <scope>NUCLEOTIDE SEQUENCE</scope>
    <source>
        <strain evidence="1">JCM 4477</strain>
    </source>
</reference>
<dbReference type="EMBL" id="BNBI01000001">
    <property type="protein sequence ID" value="GHE84832.1"/>
    <property type="molecule type" value="Genomic_DNA"/>
</dbReference>
<dbReference type="RefSeq" id="WP_190202385.1">
    <property type="nucleotide sequence ID" value="NZ_BNBI01000001.1"/>
</dbReference>
<comment type="caution">
    <text evidence="1">The sequence shown here is derived from an EMBL/GenBank/DDBJ whole genome shotgun (WGS) entry which is preliminary data.</text>
</comment>
<gene>
    <name evidence="1" type="ORF">GCM10018772_04920</name>
</gene>
<evidence type="ECO:0000313" key="1">
    <source>
        <dbReference type="EMBL" id="GHE84832.1"/>
    </source>
</evidence>
<dbReference type="Gene3D" id="1.10.1270.10">
    <property type="entry name" value="TrpR-like"/>
    <property type="match status" value="1"/>
</dbReference>
<accession>A0A919A4D7</accession>
<evidence type="ECO:0000313" key="2">
    <source>
        <dbReference type="Proteomes" id="UP000630718"/>
    </source>
</evidence>
<dbReference type="Proteomes" id="UP000630718">
    <property type="component" value="Unassembled WGS sequence"/>
</dbReference>
<keyword evidence="2" id="KW-1185">Reference proteome</keyword>
<sequence length="149" mass="16026">MKIRTDIAELLRQGVSHLDIARQLHVSRSTVAATHRALRLPPPIRGGGAPHPSVEDAFRAHTEPADADGHVLWTGCVDNGIARVCHDGQRIPALRVAFRLHHGRDPEGRLTRTCDQAGCVAGAHCADQRIRAANRRADKAYAAIFGGGA</sequence>
<name>A0A919A4D7_9ACTN</name>
<dbReference type="AlphaFoldDB" id="A0A919A4D7"/>
<dbReference type="Pfam" id="PF13384">
    <property type="entry name" value="HTH_23"/>
    <property type="match status" value="1"/>
</dbReference>
<organism evidence="1 2">
    <name type="scientific">Streptomyces fumanus</name>
    <dbReference type="NCBI Taxonomy" id="67302"/>
    <lineage>
        <taxon>Bacteria</taxon>
        <taxon>Bacillati</taxon>
        <taxon>Actinomycetota</taxon>
        <taxon>Actinomycetes</taxon>
        <taxon>Kitasatosporales</taxon>
        <taxon>Streptomycetaceae</taxon>
        <taxon>Streptomyces</taxon>
    </lineage>
</organism>
<reference evidence="1" key="1">
    <citation type="journal article" date="2014" name="Int. J. Syst. Evol. Microbiol.">
        <title>Complete genome sequence of Corynebacterium casei LMG S-19264T (=DSM 44701T), isolated from a smear-ripened cheese.</title>
        <authorList>
            <consortium name="US DOE Joint Genome Institute (JGI-PGF)"/>
            <person name="Walter F."/>
            <person name="Albersmeier A."/>
            <person name="Kalinowski J."/>
            <person name="Ruckert C."/>
        </authorList>
    </citation>
    <scope>NUCLEOTIDE SEQUENCE</scope>
    <source>
        <strain evidence="1">JCM 4477</strain>
    </source>
</reference>